<gene>
    <name evidence="2" type="primary">ADAMTS13</name>
</gene>
<reference evidence="2" key="1">
    <citation type="submission" date="2025-08" db="UniProtKB">
        <authorList>
            <consortium name="RefSeq"/>
        </authorList>
    </citation>
    <scope>IDENTIFICATION</scope>
</reference>
<evidence type="ECO:0000313" key="2">
    <source>
        <dbReference type="RefSeq" id="XP_045145295.1"/>
    </source>
</evidence>
<accession>A0AC55D0M2</accession>
<sequence length="1446" mass="153785">MELSLDTSDQVGVTHVEEYSGASPSGRQRGWMCWASGHQEAPESPSAQGSRPAQRAGSLSSPHTAQRTLPWWRAFPEMWGLPRWGAWPSLLEASLGGLVAAALLLLRCGGSLQGQQGFLQALGPEEVGPRSSGKGGPLSPGLLGQTRAVEGVLHLELLVAVGPDVHQAHQEDTERYVLTNLNIGSELLRDPSLGAQLRVHLLKMTILTESQDAPNITTNITSSLLSVCDWSRAINPTDDSDPAHADLVLYITRFDLELPDGNRQVRGVTQLGGVCSSSWSCLITEDTGFDLGVTIAHEIGHSLGLDHDGVQGGDCEASGHVMGADGGTLARAGPAWSACSRRQLRHLLSAGGARCLWDPPRPLPAPAGRPLHAQPGLYYGADEQCRVAFGSPAVACTFAREHLDVCQALSCHTDPLDHSSCSRLLVPLLDGTECGLDKWCSRGRCRSLAELPPTPAVHGHWSSWGPPSPCSRSCGGGVVTRRRLCNDPRPAFGGRACPGADLQAELCNTQACGTSQLAFMSEQCAQTDDQPLLLPMGGATFYRWGSAEKYSRGDTLCRHMCRAVGQSFLVSRGHSFVDGTRCVPSGARQDGTLSLCLSGSCRTMGCDGRLDSGQVWDVCQVCGGDNSSCSPQNGSFSAGRAREYVTFLTVTPNLTSVYVANRRPLFTHLAVRIGGRYIIAGNSSISPSTTRPSVLEDSRLSYRVVLTDEQLPHHEELRIQGPVQEDIEVQVYRRYGDEYGSLARPDITFSYFQPKQLPAGVWAAVLGSCSVSCGAGRRWLTFRCLDQAHHEWVVAAQCHGSPKPPSRLEPCTPAPCPSRTEALRPAVRNQTCVLGTEGQQRAAAAAPCSTGGSAPTVAPCTGGTCHQEWDHLAATSPPEATLPPLGSARPRAFAAHVWMPLGGPCSVSCGQGEGPPGSDALKGPVQKAVEAAPRPGLAPPAWLYLWTLWVRQAAMGLTEAPSGHAASASSLGLRELHSVCRDAARGTVVPEEWCDPEGRPGSRREVCQAAPCPARWRVLSPGPCSASCGLGSAQRSVACVRLDQGHETELGPEACVGLERPPSIVPCLLADCAYRWQVSTWMQCSVSCGNGIQRRRDACLGPEMPVPARLCQHLPKPVTVRGCWAGPCGGQGTSSPAPSKVTTAGRTPAAPAGAASELPGTRAHLPSPAPWPQGPLAHALENPAESSVCGQQLLEPGGTIDLRGPGPGDCVVAIGRPLGEEVTLHVLENSLNCSAGDLVLLWSRLTWRKLCRKLAGTVVSSRGNTLLVRQRRRRPGVGVVLHYHGRPAPHLPHQECDMQLFGPRGELVSPLPGPDGRSAGGCRIFINVAPQARVAIHALITNMGTATHGGNPGYISIRDTHSLRTFTFRGGHRSLYWESEGSRAEVEFSEGFLEAHGSMRGQYWTLPRAMDTGTPAGPSFLSKLRQQGLSGDLERATGASKGRDAY</sequence>
<protein>
    <submittedName>
        <fullName evidence="2">A disintegrin and metalloproteinase with thrombospondin motifs 13</fullName>
    </submittedName>
</protein>
<evidence type="ECO:0000313" key="1">
    <source>
        <dbReference type="Proteomes" id="UP000694863"/>
    </source>
</evidence>
<keyword evidence="2" id="KW-0482">Metalloprotease</keyword>
<dbReference type="RefSeq" id="XP_045145295.1">
    <property type="nucleotide sequence ID" value="XM_045289360.1"/>
</dbReference>
<name>A0AC55D0M2_ECHTE</name>
<keyword evidence="2" id="KW-0378">Hydrolase</keyword>
<keyword evidence="2" id="KW-0645">Protease</keyword>
<dbReference type="Proteomes" id="UP000694863">
    <property type="component" value="Unplaced"/>
</dbReference>
<organism evidence="1 2">
    <name type="scientific">Echinops telfairi</name>
    <name type="common">Lesser hedgehog tenrec</name>
    <dbReference type="NCBI Taxonomy" id="9371"/>
    <lineage>
        <taxon>Eukaryota</taxon>
        <taxon>Metazoa</taxon>
        <taxon>Chordata</taxon>
        <taxon>Craniata</taxon>
        <taxon>Vertebrata</taxon>
        <taxon>Euteleostomi</taxon>
        <taxon>Mammalia</taxon>
        <taxon>Eutheria</taxon>
        <taxon>Afrotheria</taxon>
        <taxon>Tenrecidae</taxon>
        <taxon>Tenrecinae</taxon>
        <taxon>Echinops</taxon>
    </lineage>
</organism>
<keyword evidence="1" id="KW-1185">Reference proteome</keyword>
<proteinExistence type="predicted"/>